<dbReference type="SUPFAM" id="SSF51735">
    <property type="entry name" value="NAD(P)-binding Rossmann-fold domains"/>
    <property type="match status" value="1"/>
</dbReference>
<dbReference type="PANTHER" id="PTHR43477">
    <property type="entry name" value="DIHYDROANTICAPSIN 7-DEHYDROGENASE"/>
    <property type="match status" value="1"/>
</dbReference>
<dbReference type="GO" id="GO:0016491">
    <property type="term" value="F:oxidoreductase activity"/>
    <property type="evidence" value="ECO:0007669"/>
    <property type="project" value="UniProtKB-KW"/>
</dbReference>
<accession>A0A2P2C8L9</accession>
<dbReference type="InterPro" id="IPR036291">
    <property type="entry name" value="NAD(P)-bd_dom_sf"/>
</dbReference>
<dbReference type="Gene3D" id="3.40.50.720">
    <property type="entry name" value="NAD(P)-binding Rossmann-like Domain"/>
    <property type="match status" value="1"/>
</dbReference>
<reference evidence="3" key="1">
    <citation type="submission" date="2015-08" db="EMBL/GenBank/DDBJ databases">
        <authorList>
            <person name="Babu N.S."/>
            <person name="Beckwith C.J."/>
            <person name="Beseler K.G."/>
            <person name="Brison A."/>
            <person name="Carone J.V."/>
            <person name="Caskin T.P."/>
            <person name="Diamond M."/>
            <person name="Durham M.E."/>
            <person name="Foxe J.M."/>
            <person name="Go M."/>
            <person name="Henderson B.A."/>
            <person name="Jones I.B."/>
            <person name="McGettigan J.A."/>
            <person name="Micheletti S.J."/>
            <person name="Nasrallah M.E."/>
            <person name="Ortiz D."/>
            <person name="Piller C.R."/>
            <person name="Privatt S.R."/>
            <person name="Schneider S.L."/>
            <person name="Sharp S."/>
            <person name="Smith T.C."/>
            <person name="Stanton J.D."/>
            <person name="Ullery H.E."/>
            <person name="Wilson R.J."/>
            <person name="Serrano M.G."/>
            <person name="Buck G."/>
            <person name="Lee V."/>
            <person name="Wang Y."/>
            <person name="Carvalho R."/>
            <person name="Voegtly L."/>
            <person name="Shi R."/>
            <person name="Duckworth R."/>
            <person name="Johnson A."/>
            <person name="Loviza R."/>
            <person name="Walstead R."/>
            <person name="Shah Z."/>
            <person name="Kiflezghi M."/>
            <person name="Wade K."/>
            <person name="Ball S.L."/>
            <person name="Bradley K.W."/>
            <person name="Asai D.J."/>
            <person name="Bowman C.A."/>
            <person name="Russell D.A."/>
            <person name="Pope W.H."/>
            <person name="Jacobs-Sera D."/>
            <person name="Hendrix R.W."/>
            <person name="Hatfull G.F."/>
        </authorList>
    </citation>
    <scope>NUCLEOTIDE SEQUENCE</scope>
</reference>
<dbReference type="InterPro" id="IPR002347">
    <property type="entry name" value="SDR_fam"/>
</dbReference>
<organism evidence="3">
    <name type="scientific">metagenome</name>
    <dbReference type="NCBI Taxonomy" id="256318"/>
    <lineage>
        <taxon>unclassified sequences</taxon>
        <taxon>metagenomes</taxon>
    </lineage>
</organism>
<keyword evidence="2" id="KW-0560">Oxidoreductase</keyword>
<sequence>MKGPHLMDTPSTQTPRTSVVVGGATGIGAATTSRLLSLGDTVLVVDRVAPGPTGATYVECDLLDEARVAQVVEELPMGIGAVAYVAGIPGTRPAPDVLTVNFLAMRQFLQALSPKLLDGGAIVVVTSLSGAAWRGRRAALAPLLATSTVAEGVAWLEANPSDYPVYETSKEAAILFAKTCAPTLWAGHRIRVNTVSPGPVETGLLAEFEQSYGKDELDGLRQTFGRHAVPDDIASVVTAVLSKDFGWVNGHDLQVDGGAMNTFDLAEDDSSA</sequence>
<protein>
    <submittedName>
        <fullName evidence="3">Putative Short chain dehydrogenase family protein</fullName>
    </submittedName>
</protein>
<dbReference type="InterPro" id="IPR051122">
    <property type="entry name" value="SDR_DHRS6-like"/>
</dbReference>
<dbReference type="EMBL" id="CZKA01000045">
    <property type="protein sequence ID" value="CUR58330.1"/>
    <property type="molecule type" value="Genomic_DNA"/>
</dbReference>
<evidence type="ECO:0000256" key="1">
    <source>
        <dbReference type="ARBA" id="ARBA00006484"/>
    </source>
</evidence>
<evidence type="ECO:0000256" key="2">
    <source>
        <dbReference type="ARBA" id="ARBA00023002"/>
    </source>
</evidence>
<dbReference type="AlphaFoldDB" id="A0A2P2C8L9"/>
<dbReference type="Pfam" id="PF13561">
    <property type="entry name" value="adh_short_C2"/>
    <property type="match status" value="1"/>
</dbReference>
<dbReference type="PRINTS" id="PR00081">
    <property type="entry name" value="GDHRDH"/>
</dbReference>
<dbReference type="PANTHER" id="PTHR43477:SF1">
    <property type="entry name" value="DIHYDROANTICAPSIN 7-DEHYDROGENASE"/>
    <property type="match status" value="1"/>
</dbReference>
<comment type="similarity">
    <text evidence="1">Belongs to the short-chain dehydrogenases/reductases (SDR) family.</text>
</comment>
<gene>
    <name evidence="3" type="ORF">NOCA250001</name>
</gene>
<dbReference type="Pfam" id="PF00106">
    <property type="entry name" value="adh_short"/>
    <property type="match status" value="1"/>
</dbReference>
<proteinExistence type="inferred from homology"/>
<name>A0A2P2C8L9_9ZZZZ</name>
<evidence type="ECO:0000313" key="3">
    <source>
        <dbReference type="EMBL" id="CUR58330.1"/>
    </source>
</evidence>